<evidence type="ECO:0000256" key="2">
    <source>
        <dbReference type="ARBA" id="ARBA00022679"/>
    </source>
</evidence>
<evidence type="ECO:0000313" key="6">
    <source>
        <dbReference type="EMBL" id="KTE91135.1"/>
    </source>
</evidence>
<evidence type="ECO:0000256" key="3">
    <source>
        <dbReference type="HAMAP-Rule" id="MF_00579"/>
    </source>
</evidence>
<comment type="similarity">
    <text evidence="1 3">Belongs to the FTR family.</text>
</comment>
<dbReference type="Pfam" id="PF02741">
    <property type="entry name" value="FTR_C"/>
    <property type="match status" value="1"/>
</dbReference>
<comment type="subcellular location">
    <subcellularLocation>
        <location evidence="3">Cytoplasm</location>
    </subcellularLocation>
</comment>
<dbReference type="Gene3D" id="3.30.70.520">
    <property type="match status" value="2"/>
</dbReference>
<organism evidence="6 7">
    <name type="scientific">Desulfitobacterium hafniense</name>
    <name type="common">Desulfitobacterium frappieri</name>
    <dbReference type="NCBI Taxonomy" id="49338"/>
    <lineage>
        <taxon>Bacteria</taxon>
        <taxon>Bacillati</taxon>
        <taxon>Bacillota</taxon>
        <taxon>Clostridia</taxon>
        <taxon>Eubacteriales</taxon>
        <taxon>Desulfitobacteriaceae</taxon>
        <taxon>Desulfitobacterium</taxon>
    </lineage>
</organism>
<keyword evidence="3" id="KW-0012">Acyltransferase</keyword>
<dbReference type="GO" id="GO:0005737">
    <property type="term" value="C:cytoplasm"/>
    <property type="evidence" value="ECO:0007669"/>
    <property type="project" value="UniProtKB-SubCell"/>
</dbReference>
<dbReference type="GO" id="GO:0006730">
    <property type="term" value="P:one-carbon metabolic process"/>
    <property type="evidence" value="ECO:0007669"/>
    <property type="project" value="UniProtKB-UniRule"/>
</dbReference>
<keyword evidence="3" id="KW-0963">Cytoplasm</keyword>
<sequence length="310" mass="32863">MRLNGVEIEDTFAEAFGMRGTRLTVTAINETWAEQAALAVTGFATSVIGCGVEAGIEGPSGKTPDGRAGMDCLFFAASREGLESTMLNRIGQAVMTAPTSACFDGGLPEIPADSDKISKYPIGSKMRFFGDGYQASKIIGTKRYWRIPVMDGEFMVQEEFTMVKAIGGGNFLIIADGVEAALQSAEAAVRKMKELRGVILPFPGGVVRSGSKVGSQYKFLTASTNVFYCPTIRGRVDNSALNAANNAVMEIVIDGLTEELIGKAMAAGIRAAVQVPGVQKITAGNYGGKLGKYHFHLHKILAGGGNEWES</sequence>
<dbReference type="OrthoDB" id="8841169at2"/>
<evidence type="ECO:0000313" key="7">
    <source>
        <dbReference type="Proteomes" id="UP000054623"/>
    </source>
</evidence>
<dbReference type="RefSeq" id="WP_058491435.1">
    <property type="nucleotide sequence ID" value="NZ_LOCK01000028.1"/>
</dbReference>
<dbReference type="InterPro" id="IPR023447">
    <property type="entry name" value="ForMFR_H4MPT_ForTrfase_fd-like"/>
</dbReference>
<dbReference type="HAMAP" id="MF_00579">
    <property type="entry name" value="FTR"/>
    <property type="match status" value="1"/>
</dbReference>
<protein>
    <recommendedName>
        <fullName evidence="3">Formylmethanofuran--tetrahydromethanopterin formyltransferase</fullName>
        <shortName evidence="3">Ftr</shortName>
        <ecNumber evidence="3">2.3.1.101</ecNumber>
    </recommendedName>
    <alternativeName>
        <fullName evidence="3">H4MPT formyltransferase</fullName>
    </alternativeName>
</protein>
<dbReference type="NCBIfam" id="TIGR03119">
    <property type="entry name" value="one_C_fhcD"/>
    <property type="match status" value="1"/>
</dbReference>
<feature type="domain" description="Formylmethanofuran: tetrahydromethanopterin formyltransferase Ftr C-terminal" evidence="5">
    <location>
        <begin position="152"/>
        <end position="300"/>
    </location>
</feature>
<dbReference type="NCBIfam" id="NF002554">
    <property type="entry name" value="PRK02114.1"/>
    <property type="match status" value="1"/>
</dbReference>
<dbReference type="Pfam" id="PF01913">
    <property type="entry name" value="FTR"/>
    <property type="match status" value="1"/>
</dbReference>
<dbReference type="GO" id="GO:0046294">
    <property type="term" value="P:formaldehyde catabolic process"/>
    <property type="evidence" value="ECO:0007669"/>
    <property type="project" value="UniProtKB-UniRule"/>
</dbReference>
<dbReference type="Proteomes" id="UP000054623">
    <property type="component" value="Unassembled WGS sequence"/>
</dbReference>
<name>A0A0W1JJC0_DESHA</name>
<dbReference type="GO" id="GO:0030270">
    <property type="term" value="F:formylmethanofuran-tetrahydromethanopterin N-formyltransferase activity"/>
    <property type="evidence" value="ECO:0007669"/>
    <property type="project" value="UniProtKB-UniRule"/>
</dbReference>
<keyword evidence="3" id="KW-0554">One-carbon metabolism</keyword>
<comment type="subunit">
    <text evidence="3">Homotetramer.</text>
</comment>
<dbReference type="InterPro" id="IPR022667">
    <property type="entry name" value="ForMFR_H4MPT_ForTrfase_N"/>
</dbReference>
<evidence type="ECO:0000256" key="1">
    <source>
        <dbReference type="ARBA" id="ARBA00006770"/>
    </source>
</evidence>
<comment type="pathway">
    <text evidence="3">One-carbon metabolism; formaldehyde degradation; formate from formaldehyde (H(4)MPT route): step 4/5.</text>
</comment>
<gene>
    <name evidence="3" type="primary">ffsA</name>
    <name evidence="6" type="ORF">AT727_05930</name>
</gene>
<comment type="caution">
    <text evidence="6">The sequence shown here is derived from an EMBL/GenBank/DDBJ whole genome shotgun (WGS) entry which is preliminary data.</text>
</comment>
<dbReference type="UniPathway" id="UPA00562">
    <property type="reaction ID" value="UER00704"/>
</dbReference>
<comment type="catalytic activity">
    <reaction evidence="3">
        <text>N-formylmethanofuran + 5,6,7,8-tetrahydromethanopterin + H(+) = N(5)-formyl-5,6,7,8-tetrahydromethanopterin + methanofuran</text>
        <dbReference type="Rhea" id="RHEA:18061"/>
        <dbReference type="ChEBI" id="CHEBI:15378"/>
        <dbReference type="ChEBI" id="CHEBI:57727"/>
        <dbReference type="ChEBI" id="CHEBI:58018"/>
        <dbReference type="ChEBI" id="CHEBI:58103"/>
        <dbReference type="ChEBI" id="CHEBI:58151"/>
        <dbReference type="EC" id="2.3.1.101"/>
    </reaction>
</comment>
<dbReference type="AlphaFoldDB" id="A0A0W1JJC0"/>
<evidence type="ECO:0000259" key="5">
    <source>
        <dbReference type="Pfam" id="PF02741"/>
    </source>
</evidence>
<comment type="function">
    <text evidence="3">Catalyzes the transfer of a formyl group from 5-formyl tetrahydromethanopterin (5-formyl-H(4)MPT) to methanofuran (MFR) to produce formylmethanofuran (formyl-MFR) and tetrahydromethanopterin (H(4)MPT).</text>
</comment>
<dbReference type="EMBL" id="LOCK01000028">
    <property type="protein sequence ID" value="KTE91135.1"/>
    <property type="molecule type" value="Genomic_DNA"/>
</dbReference>
<accession>A0A0W1JJC0</accession>
<feature type="domain" description="Formylmethanofuran: tetrahydromethanopterin formyltransferase Ftr N-terminal" evidence="4">
    <location>
        <begin position="1"/>
        <end position="149"/>
    </location>
</feature>
<dbReference type="EC" id="2.3.1.101" evidence="3"/>
<evidence type="ECO:0000259" key="4">
    <source>
        <dbReference type="Pfam" id="PF01913"/>
    </source>
</evidence>
<proteinExistence type="inferred from homology"/>
<dbReference type="PIRSF" id="PIRSF006414">
    <property type="entry name" value="Ftr_formyl_trnsf"/>
    <property type="match status" value="1"/>
</dbReference>
<reference evidence="6 7" key="1">
    <citation type="submission" date="2015-12" db="EMBL/GenBank/DDBJ databases">
        <title>Draft Genome Sequence of Desulfitobacterium hafniense Strain DH, a Sulfate-reducing Bacterium Isolated from Paddy Soils.</title>
        <authorList>
            <person name="Bao P."/>
            <person name="Zhang X."/>
            <person name="Li G."/>
        </authorList>
    </citation>
    <scope>NUCLEOTIDE SEQUENCE [LARGE SCALE GENOMIC DNA]</scope>
    <source>
        <strain evidence="6 7">DH</strain>
    </source>
</reference>
<dbReference type="SUPFAM" id="SSF55112">
    <property type="entry name" value="Formylmethanofuran:tetrahydromethanopterin formyltransferase"/>
    <property type="match status" value="2"/>
</dbReference>
<dbReference type="InterPro" id="IPR014053">
    <property type="entry name" value="ForMFR_H4MPT_ForTrfase"/>
</dbReference>
<keyword evidence="2 3" id="KW-0808">Transferase</keyword>
<dbReference type="InterPro" id="IPR002770">
    <property type="entry name" value="ForMFR_H4MPT_ForTrfase_C"/>
</dbReference>